<feature type="domain" description="Lantibiotic biosynthesis protein dehydration" evidence="2">
    <location>
        <begin position="218"/>
        <end position="596"/>
    </location>
</feature>
<dbReference type="PIRSF" id="PIRSF037228">
    <property type="entry name" value="Lant_mod_RumM"/>
    <property type="match status" value="1"/>
</dbReference>
<protein>
    <submittedName>
        <fullName evidence="3">Type 2 lantibiotic biosynthesis protein</fullName>
    </submittedName>
</protein>
<dbReference type="NCBIfam" id="TIGR03897">
    <property type="entry name" value="lanti_2_LanM"/>
    <property type="match status" value="1"/>
</dbReference>
<evidence type="ECO:0000256" key="1">
    <source>
        <dbReference type="PIRSR" id="PIRSR607822-1"/>
    </source>
</evidence>
<dbReference type="EMBL" id="BMDC01000001">
    <property type="protein sequence ID" value="GGH58401.1"/>
    <property type="molecule type" value="Genomic_DNA"/>
</dbReference>
<comment type="caution">
    <text evidence="3">The sequence shown here is derived from an EMBL/GenBank/DDBJ whole genome shotgun (WGS) entry which is preliminary data.</text>
</comment>
<dbReference type="PRINTS" id="PR01950">
    <property type="entry name" value="LANCSUPER"/>
</dbReference>
<dbReference type="InterPro" id="IPR007822">
    <property type="entry name" value="LANC-like"/>
</dbReference>
<dbReference type="SUPFAM" id="SSF158745">
    <property type="entry name" value="LanC-like"/>
    <property type="match status" value="1"/>
</dbReference>
<evidence type="ECO:0000259" key="2">
    <source>
        <dbReference type="Pfam" id="PF13575"/>
    </source>
</evidence>
<reference evidence="3 4" key="1">
    <citation type="journal article" date="2014" name="Int. J. Syst. Evol. Microbiol.">
        <title>Complete genome sequence of Corynebacterium casei LMG S-19264T (=DSM 44701T), isolated from a smear-ripened cheese.</title>
        <authorList>
            <consortium name="US DOE Joint Genome Institute (JGI-PGF)"/>
            <person name="Walter F."/>
            <person name="Albersmeier A."/>
            <person name="Kalinowski J."/>
            <person name="Ruckert C."/>
        </authorList>
    </citation>
    <scope>NUCLEOTIDE SEQUENCE [LARGE SCALE GENOMIC DNA]</scope>
    <source>
        <strain evidence="3 4">CCM 8669</strain>
    </source>
</reference>
<keyword evidence="4" id="KW-1185">Reference proteome</keyword>
<dbReference type="GO" id="GO:0031179">
    <property type="term" value="P:peptide modification"/>
    <property type="evidence" value="ECO:0007669"/>
    <property type="project" value="InterPro"/>
</dbReference>
<proteinExistence type="predicted"/>
<dbReference type="Pfam" id="PF05147">
    <property type="entry name" value="LANC_like"/>
    <property type="match status" value="1"/>
</dbReference>
<dbReference type="AlphaFoldDB" id="A0A917MQK1"/>
<name>A0A917MQK1_9MICC</name>
<dbReference type="InterPro" id="IPR017146">
    <property type="entry name" value="Lanti_2_LanM"/>
</dbReference>
<feature type="binding site" evidence="1">
    <location>
        <position position="974"/>
    </location>
    <ligand>
        <name>Zn(2+)</name>
        <dbReference type="ChEBI" id="CHEBI:29105"/>
    </ligand>
</feature>
<sequence length="1064" mass="120108">MVLPWWSKALTLSERLIYLDYKNSQDISTCRYDKWRDSVVASGDVNILNNRLKHYGNISDVKKVLCLNSADLNQAVDNPEWVEVIDNLYFAPNSPLDEGDVYGLTSATIAKSDVASDYGWLFFAAPILNFEKRLLRKSLIADLASNDEDIEILESLLDQVWLGTIHRSLELVSRVLILELNVSRVRGELAGNTPEERFQDFLSKLKSKSYKRELIREYPVLARRLYEVIISSCNSHEEFIKRLWNDREKLRDFLGTDPIKNISSIDVGAGDTHNGGRAVHVIKLDDGKRLVYKPRNSTVDYVFQRFCEMLEGLLKAKNCPIFNLPKFIHMGNYGWFEFIDFETCSTVEEVHNFYIRQGVLLSVLYALGGSDFHFENIIASGEFPVPVDLEALFHQQPDVKIPDFVSDGDFLVRHLINDSVLQVGLLPVPMWGSQSTPGVDFSGLGGKPGQIIPGTREVVVDLGGDKTRFESTSEATLQKQRNRPSLNDAEVDASLYLESFKSGFTTGYQVFIENRTPILQELKAFTDCELRYIVRHTATYAKVLATSYHPDLLRDYLDYELHLNSLWAATREDKFLENVVLSEVDALSNGDIPFFKYKPTEKNLYDSTGIVCADYFKYCPITFIENRIKNLNDKNLLQQQWIINAALNNVDNIAAATPKNNEHQYNSLIHSPTSSVLDIIDIYAQYLYNSSVGEKDKSWLTTLPGSGSQWTIAPTSSSLYNGKAGIALFFHSAAELLNSNKYKVFAESIAQVSVESLCKYLQGNELFYQPVFNRPGAHDGISGILYTAVETGTLQKAEAIHIFHKYLNKKIDEPEFQYDVIAGYAGILNVINSWFLDDPAIEKSIVEVTELASQRLIRALENKWPFEVDDIIYGFGHGVSGLLSVIEGSTKLRGDVEILDNIQGRYYRTLDEEFDLELKNISWCRGSAGVLAAYTRSCYMRDKDTAARLSEHVRKLTTHINASLPSFSSDSFCHGLSGLLSIYHHLRKISDSEIYSEVHSKLFNSLIKNHKEKTINCGLPSNIYTPGLFDGFTGTIYPLMETVSEKPLSAPLLLLGAENIKGSW</sequence>
<dbReference type="CDD" id="cd04792">
    <property type="entry name" value="LanM-like"/>
    <property type="match status" value="1"/>
</dbReference>
<feature type="binding site" evidence="1">
    <location>
        <position position="924"/>
    </location>
    <ligand>
        <name>Zn(2+)</name>
        <dbReference type="ChEBI" id="CHEBI:29105"/>
    </ligand>
</feature>
<feature type="binding site" evidence="1">
    <location>
        <position position="973"/>
    </location>
    <ligand>
        <name>Zn(2+)</name>
        <dbReference type="ChEBI" id="CHEBI:29105"/>
    </ligand>
</feature>
<dbReference type="PRINTS" id="PR01955">
    <property type="entry name" value="LANCFRANKIA"/>
</dbReference>
<accession>A0A917MQK1</accession>
<keyword evidence="1" id="KW-0479">Metal-binding</keyword>
<keyword evidence="1" id="KW-0862">Zinc</keyword>
<gene>
    <name evidence="3" type="primary">cylM</name>
    <name evidence="3" type="ORF">GCM10007359_04550</name>
</gene>
<evidence type="ECO:0000313" key="3">
    <source>
        <dbReference type="EMBL" id="GGH58401.1"/>
    </source>
</evidence>
<organism evidence="3 4">
    <name type="scientific">Rothia aerolata</name>
    <dbReference type="NCBI Taxonomy" id="1812262"/>
    <lineage>
        <taxon>Bacteria</taxon>
        <taxon>Bacillati</taxon>
        <taxon>Actinomycetota</taxon>
        <taxon>Actinomycetes</taxon>
        <taxon>Micrococcales</taxon>
        <taxon>Micrococcaceae</taxon>
        <taxon>Rothia</taxon>
    </lineage>
</organism>
<dbReference type="InterPro" id="IPR025410">
    <property type="entry name" value="Lant_dehyd"/>
</dbReference>
<dbReference type="GO" id="GO:0046872">
    <property type="term" value="F:metal ion binding"/>
    <property type="evidence" value="ECO:0007669"/>
    <property type="project" value="UniProtKB-KW"/>
</dbReference>
<dbReference type="Proteomes" id="UP000600171">
    <property type="component" value="Unassembled WGS sequence"/>
</dbReference>
<dbReference type="SMART" id="SM01260">
    <property type="entry name" value="LANC_like"/>
    <property type="match status" value="1"/>
</dbReference>
<dbReference type="Pfam" id="PF13575">
    <property type="entry name" value="DUF4135"/>
    <property type="match status" value="1"/>
</dbReference>
<evidence type="ECO:0000313" key="4">
    <source>
        <dbReference type="Proteomes" id="UP000600171"/>
    </source>
</evidence>
<dbReference type="Gene3D" id="1.50.10.20">
    <property type="match status" value="1"/>
</dbReference>